<reference evidence="1" key="1">
    <citation type="submission" date="2022-11" db="EMBL/GenBank/DDBJ databases">
        <title>WGS of Natronobacillus azotifigens 24KS-1, an anaerobic diazotrophic haloalkaliphile from soda-rich habitats.</title>
        <authorList>
            <person name="Sorokin D.Y."/>
            <person name="Merkel A.Y."/>
        </authorList>
    </citation>
    <scope>NUCLEOTIDE SEQUENCE</scope>
    <source>
        <strain evidence="1">24KS-1</strain>
    </source>
</reference>
<evidence type="ECO:0000313" key="1">
    <source>
        <dbReference type="EMBL" id="MCZ0704118.1"/>
    </source>
</evidence>
<gene>
    <name evidence="1" type="ORF">OWO01_12955</name>
</gene>
<name>A0A9J6RFC9_9BACI</name>
<organism evidence="1 2">
    <name type="scientific">Natronobacillus azotifigens</name>
    <dbReference type="NCBI Taxonomy" id="472978"/>
    <lineage>
        <taxon>Bacteria</taxon>
        <taxon>Bacillati</taxon>
        <taxon>Bacillota</taxon>
        <taxon>Bacilli</taxon>
        <taxon>Bacillales</taxon>
        <taxon>Bacillaceae</taxon>
        <taxon>Natronobacillus</taxon>
    </lineage>
</organism>
<accession>A0A9J6RFC9</accession>
<dbReference type="EMBL" id="JAPRAT010000027">
    <property type="protein sequence ID" value="MCZ0704118.1"/>
    <property type="molecule type" value="Genomic_DNA"/>
</dbReference>
<sequence>MENIIEINGREYTEDEIREKVAYVVAMFKKAWNKIVDMVEKLVKAILDIARIYVDYVFNHTPVGYKRYFKIDKLKYFQSIT</sequence>
<evidence type="ECO:0000313" key="2">
    <source>
        <dbReference type="Proteomes" id="UP001084197"/>
    </source>
</evidence>
<keyword evidence="2" id="KW-1185">Reference proteome</keyword>
<proteinExistence type="predicted"/>
<dbReference type="RefSeq" id="WP_268780884.1">
    <property type="nucleotide sequence ID" value="NZ_JAPRAT010000027.1"/>
</dbReference>
<dbReference type="Proteomes" id="UP001084197">
    <property type="component" value="Unassembled WGS sequence"/>
</dbReference>
<comment type="caution">
    <text evidence="1">The sequence shown here is derived from an EMBL/GenBank/DDBJ whole genome shotgun (WGS) entry which is preliminary data.</text>
</comment>
<protein>
    <submittedName>
        <fullName evidence="1">Uncharacterized protein</fullName>
    </submittedName>
</protein>
<dbReference type="AlphaFoldDB" id="A0A9J6RFC9"/>